<dbReference type="InterPro" id="IPR009061">
    <property type="entry name" value="DNA-bd_dom_put_sf"/>
</dbReference>
<gene>
    <name evidence="2" type="ORF">AABB81_12385</name>
</gene>
<feature type="domain" description="Helix-turn-helix" evidence="1">
    <location>
        <begin position="34"/>
        <end position="83"/>
    </location>
</feature>
<dbReference type="InterPro" id="IPR041657">
    <property type="entry name" value="HTH_17"/>
</dbReference>
<dbReference type="EMBL" id="JBCDNA010000003">
    <property type="protein sequence ID" value="MEL4456697.1"/>
    <property type="molecule type" value="Genomic_DNA"/>
</dbReference>
<organism evidence="2 3">
    <name type="scientific">Lutimonas vermicola</name>
    <dbReference type="NCBI Taxonomy" id="414288"/>
    <lineage>
        <taxon>Bacteria</taxon>
        <taxon>Pseudomonadati</taxon>
        <taxon>Bacteroidota</taxon>
        <taxon>Flavobacteriia</taxon>
        <taxon>Flavobacteriales</taxon>
        <taxon>Flavobacteriaceae</taxon>
        <taxon>Lutimonas</taxon>
    </lineage>
</organism>
<evidence type="ECO:0000313" key="2">
    <source>
        <dbReference type="EMBL" id="MEL4456697.1"/>
    </source>
</evidence>
<dbReference type="Proteomes" id="UP001474120">
    <property type="component" value="Unassembled WGS sequence"/>
</dbReference>
<dbReference type="Pfam" id="PF12728">
    <property type="entry name" value="HTH_17"/>
    <property type="match status" value="1"/>
</dbReference>
<reference evidence="2 3" key="1">
    <citation type="submission" date="2024-04" db="EMBL/GenBank/DDBJ databases">
        <title>whole genome sequencing of Lutimonas vermicola strain IMCC1616.</title>
        <authorList>
            <person name="Bae S.S."/>
        </authorList>
    </citation>
    <scope>NUCLEOTIDE SEQUENCE [LARGE SCALE GENOMIC DNA]</scope>
    <source>
        <strain evidence="2 3">IMCC1616</strain>
    </source>
</reference>
<protein>
    <submittedName>
        <fullName evidence="2">Helix-turn-helix domain-containing protein</fullName>
    </submittedName>
</protein>
<evidence type="ECO:0000313" key="3">
    <source>
        <dbReference type="Proteomes" id="UP001474120"/>
    </source>
</evidence>
<sequence>MKVEFITKEDFEQFKSDITSMLTTLTNNSKPKTWLRSSEVREMLGISPGTLQNMRIHRYIPYSKVGGSLFYDLKDIEDVLEKNKTR</sequence>
<dbReference type="PANTHER" id="PTHR34585:SF22">
    <property type="entry name" value="HELIX-TURN-HELIX DOMAIN-CONTAINING PROTEIN"/>
    <property type="match status" value="1"/>
</dbReference>
<evidence type="ECO:0000259" key="1">
    <source>
        <dbReference type="Pfam" id="PF12728"/>
    </source>
</evidence>
<dbReference type="RefSeq" id="WP_342160864.1">
    <property type="nucleotide sequence ID" value="NZ_JBCDNA010000003.1"/>
</dbReference>
<dbReference type="PANTHER" id="PTHR34585">
    <property type="match status" value="1"/>
</dbReference>
<name>A0ABU9L2M7_9FLAO</name>
<comment type="caution">
    <text evidence="2">The sequence shown here is derived from an EMBL/GenBank/DDBJ whole genome shotgun (WGS) entry which is preliminary data.</text>
</comment>
<accession>A0ABU9L2M7</accession>
<proteinExistence type="predicted"/>
<keyword evidence="3" id="KW-1185">Reference proteome</keyword>
<dbReference type="SUPFAM" id="SSF46955">
    <property type="entry name" value="Putative DNA-binding domain"/>
    <property type="match status" value="1"/>
</dbReference>